<name>A0A1H7AC36_9MICO</name>
<gene>
    <name evidence="2" type="ORF">SAMN05421637_2405</name>
</gene>
<keyword evidence="3" id="KW-1185">Reference proteome</keyword>
<dbReference type="STRING" id="1043493.SAMN05421637_2405"/>
<dbReference type="Proteomes" id="UP000183315">
    <property type="component" value="Unassembled WGS sequence"/>
</dbReference>
<dbReference type="EMBL" id="FNZI01000006">
    <property type="protein sequence ID" value="SEJ61457.1"/>
    <property type="molecule type" value="Genomic_DNA"/>
</dbReference>
<feature type="chain" id="PRO_5010183746" evidence="1">
    <location>
        <begin position="22"/>
        <end position="152"/>
    </location>
</feature>
<evidence type="ECO:0000313" key="3">
    <source>
        <dbReference type="Proteomes" id="UP000183315"/>
    </source>
</evidence>
<reference evidence="3" key="1">
    <citation type="submission" date="2016-10" db="EMBL/GenBank/DDBJ databases">
        <authorList>
            <person name="Varghese N."/>
        </authorList>
    </citation>
    <scope>NUCLEOTIDE SEQUENCE [LARGE SCALE GENOMIC DNA]</scope>
    <source>
        <strain evidence="3">DSM 24868</strain>
    </source>
</reference>
<dbReference type="AlphaFoldDB" id="A0A1H7AC36"/>
<evidence type="ECO:0000313" key="2">
    <source>
        <dbReference type="EMBL" id="SEJ61457.1"/>
    </source>
</evidence>
<sequence>MVAMVAVLGALVLGTLLSACAVPGSPAEQIGPTGFDDTIDLGIPGALIGTVGGVEGYPACHNESITYDGTTWYPFLPENLADFPEVVALASTGGGLGGGTMRIVLPAVVAPGPGDDVGTLSVYEGGFAYWISDSGDLETWLTDRELSYPWIC</sequence>
<keyword evidence="1" id="KW-0732">Signal</keyword>
<organism evidence="2 3">
    <name type="scientific">Demequina mangrovi</name>
    <dbReference type="NCBI Taxonomy" id="1043493"/>
    <lineage>
        <taxon>Bacteria</taxon>
        <taxon>Bacillati</taxon>
        <taxon>Actinomycetota</taxon>
        <taxon>Actinomycetes</taxon>
        <taxon>Micrococcales</taxon>
        <taxon>Demequinaceae</taxon>
        <taxon>Demequina</taxon>
    </lineage>
</organism>
<proteinExistence type="predicted"/>
<accession>A0A1H7AC36</accession>
<evidence type="ECO:0000256" key="1">
    <source>
        <dbReference type="SAM" id="SignalP"/>
    </source>
</evidence>
<protein>
    <submittedName>
        <fullName evidence="2">Uncharacterized protein</fullName>
    </submittedName>
</protein>
<feature type="signal peptide" evidence="1">
    <location>
        <begin position="1"/>
        <end position="21"/>
    </location>
</feature>